<accession>A0A0B2ATG1</accession>
<dbReference type="Proteomes" id="UP000030982">
    <property type="component" value="Unassembled WGS sequence"/>
</dbReference>
<keyword evidence="3" id="KW-1185">Reference proteome</keyword>
<evidence type="ECO:0000256" key="1">
    <source>
        <dbReference type="SAM" id="MobiDB-lite"/>
    </source>
</evidence>
<protein>
    <submittedName>
        <fullName evidence="2">Uncharacterized protein</fullName>
    </submittedName>
</protein>
<feature type="region of interest" description="Disordered" evidence="1">
    <location>
        <begin position="42"/>
        <end position="71"/>
    </location>
</feature>
<evidence type="ECO:0000313" key="2">
    <source>
        <dbReference type="EMBL" id="KHL05280.1"/>
    </source>
</evidence>
<name>A0A0B2ATG1_9MICC</name>
<evidence type="ECO:0000313" key="3">
    <source>
        <dbReference type="Proteomes" id="UP000030982"/>
    </source>
</evidence>
<feature type="compositionally biased region" description="Low complexity" evidence="1">
    <location>
        <begin position="42"/>
        <end position="52"/>
    </location>
</feature>
<comment type="caution">
    <text evidence="2">The sequence shown here is derived from an EMBL/GenBank/DDBJ whole genome shotgun (WGS) entry which is preliminary data.</text>
</comment>
<organism evidence="2 3">
    <name type="scientific">Sinomonas humi</name>
    <dbReference type="NCBI Taxonomy" id="1338436"/>
    <lineage>
        <taxon>Bacteria</taxon>
        <taxon>Bacillati</taxon>
        <taxon>Actinomycetota</taxon>
        <taxon>Actinomycetes</taxon>
        <taxon>Micrococcales</taxon>
        <taxon>Micrococcaceae</taxon>
        <taxon>Sinomonas</taxon>
    </lineage>
</organism>
<proteinExistence type="predicted"/>
<feature type="non-terminal residue" evidence="2">
    <location>
        <position position="71"/>
    </location>
</feature>
<dbReference type="EMBL" id="JTDL01000029">
    <property type="protein sequence ID" value="KHL05280.1"/>
    <property type="molecule type" value="Genomic_DNA"/>
</dbReference>
<gene>
    <name evidence="2" type="ORF">LK10_01615</name>
</gene>
<sequence length="71" mass="7106">MESTRPAPARRTALGAVLAACVLGASGRSFVNPQGTSHEAAAVPGVQAPVGPLQLRDPESSSVILGRSAGR</sequence>
<dbReference type="AlphaFoldDB" id="A0A0B2ATG1"/>
<reference evidence="2 3" key="1">
    <citation type="submission" date="2014-09" db="EMBL/GenBank/DDBJ databases">
        <title>Genome sequence of Sinomonas sp. MUSC 117.</title>
        <authorList>
            <person name="Lee L.-H."/>
        </authorList>
    </citation>
    <scope>NUCLEOTIDE SEQUENCE [LARGE SCALE GENOMIC DNA]</scope>
    <source>
        <strain evidence="2 3">MUSC 117</strain>
    </source>
</reference>